<sequence length="380" mass="39372">MSGGTGHRAPPAVRELPTETGGPHRPGPRGQPRRLALPLRGWSGLRSALHPSRGRRWLDPYVAALAGTVLLAALLPATGRVVRAAEVACDLAVGLLFFLYGARLSTRETLAGLRRARLHGLVLTCTFVLFPVFGLATAVLTPDPLTPQLQTGVLFLCLVPSTVQSAVALTGAARGDVPAAICAGTYSSLAGLVLTPLLAAWLLGAQAALSADGLARITLQLLAPFLLGQLLRPWIGGFLTRHKRLLTPVDRGSILLVVYTAFSAAVAQGLWSTTTPGALLGLLAVLLALLAVAVTFARLGAHLLGLDRGSAIAAVLCGSQKSLANGLPMATVLFGPEAGALVLPLMAYHQLQLIAGTFLTTHWSRAPDADACRDGGEAPG</sequence>
<keyword evidence="2" id="KW-0812">Transmembrane</keyword>
<evidence type="ECO:0000256" key="2">
    <source>
        <dbReference type="SAM" id="Phobius"/>
    </source>
</evidence>
<keyword evidence="2" id="KW-0472">Membrane</keyword>
<feature type="transmembrane region" description="Helical" evidence="2">
    <location>
        <begin position="277"/>
        <end position="299"/>
    </location>
</feature>
<dbReference type="PANTHER" id="PTHR18640:SF5">
    <property type="entry name" value="SODIUM_BILE ACID COTRANSPORTER 7"/>
    <property type="match status" value="1"/>
</dbReference>
<feature type="region of interest" description="Disordered" evidence="1">
    <location>
        <begin position="1"/>
        <end position="34"/>
    </location>
</feature>
<feature type="transmembrane region" description="Helical" evidence="2">
    <location>
        <begin position="57"/>
        <end position="75"/>
    </location>
</feature>
<evidence type="ECO:0000256" key="1">
    <source>
        <dbReference type="SAM" id="MobiDB-lite"/>
    </source>
</evidence>
<name>A0ABW1F083_9ACTN</name>
<dbReference type="PANTHER" id="PTHR18640">
    <property type="entry name" value="SOLUTE CARRIER FAMILY 10 MEMBER 7"/>
    <property type="match status" value="1"/>
</dbReference>
<dbReference type="Gene3D" id="1.20.1530.20">
    <property type="match status" value="1"/>
</dbReference>
<feature type="transmembrane region" description="Helical" evidence="2">
    <location>
        <begin position="81"/>
        <end position="100"/>
    </location>
</feature>
<dbReference type="Proteomes" id="UP001596067">
    <property type="component" value="Unassembled WGS sequence"/>
</dbReference>
<dbReference type="Pfam" id="PF13593">
    <property type="entry name" value="SBF_like"/>
    <property type="match status" value="1"/>
</dbReference>
<keyword evidence="4" id="KW-1185">Reference proteome</keyword>
<gene>
    <name evidence="3" type="ORF">ACFP0N_15440</name>
</gene>
<feature type="transmembrane region" description="Helical" evidence="2">
    <location>
        <begin position="179"/>
        <end position="202"/>
    </location>
</feature>
<dbReference type="InterPro" id="IPR038770">
    <property type="entry name" value="Na+/solute_symporter_sf"/>
</dbReference>
<keyword evidence="2" id="KW-1133">Transmembrane helix</keyword>
<comment type="caution">
    <text evidence="3">The sequence shown here is derived from an EMBL/GenBank/DDBJ whole genome shotgun (WGS) entry which is preliminary data.</text>
</comment>
<organism evidence="3 4">
    <name type="scientific">Kitasatospora aburaviensis</name>
    <dbReference type="NCBI Taxonomy" id="67265"/>
    <lineage>
        <taxon>Bacteria</taxon>
        <taxon>Bacillati</taxon>
        <taxon>Actinomycetota</taxon>
        <taxon>Actinomycetes</taxon>
        <taxon>Kitasatosporales</taxon>
        <taxon>Streptomycetaceae</taxon>
        <taxon>Kitasatospora</taxon>
    </lineage>
</organism>
<dbReference type="RefSeq" id="WP_345329886.1">
    <property type="nucleotide sequence ID" value="NZ_BAAAVH010000101.1"/>
</dbReference>
<proteinExistence type="predicted"/>
<feature type="transmembrane region" description="Helical" evidence="2">
    <location>
        <begin position="121"/>
        <end position="140"/>
    </location>
</feature>
<feature type="transmembrane region" description="Helical" evidence="2">
    <location>
        <begin position="152"/>
        <end position="172"/>
    </location>
</feature>
<dbReference type="InterPro" id="IPR016833">
    <property type="entry name" value="Put_Na-Bile_cotransptr"/>
</dbReference>
<feature type="transmembrane region" description="Helical" evidence="2">
    <location>
        <begin position="214"/>
        <end position="231"/>
    </location>
</feature>
<evidence type="ECO:0000313" key="3">
    <source>
        <dbReference type="EMBL" id="MFC5886359.1"/>
    </source>
</evidence>
<evidence type="ECO:0000313" key="4">
    <source>
        <dbReference type="Proteomes" id="UP001596067"/>
    </source>
</evidence>
<dbReference type="EMBL" id="JBHSOD010000016">
    <property type="protein sequence ID" value="MFC5886359.1"/>
    <property type="molecule type" value="Genomic_DNA"/>
</dbReference>
<feature type="transmembrane region" description="Helical" evidence="2">
    <location>
        <begin position="252"/>
        <end position="271"/>
    </location>
</feature>
<dbReference type="PIRSF" id="PIRSF026166">
    <property type="entry name" value="UCP026166"/>
    <property type="match status" value="1"/>
</dbReference>
<accession>A0ABW1F083</accession>
<reference evidence="4" key="1">
    <citation type="journal article" date="2019" name="Int. J. Syst. Evol. Microbiol.">
        <title>The Global Catalogue of Microorganisms (GCM) 10K type strain sequencing project: providing services to taxonomists for standard genome sequencing and annotation.</title>
        <authorList>
            <consortium name="The Broad Institute Genomics Platform"/>
            <consortium name="The Broad Institute Genome Sequencing Center for Infectious Disease"/>
            <person name="Wu L."/>
            <person name="Ma J."/>
        </authorList>
    </citation>
    <scope>NUCLEOTIDE SEQUENCE [LARGE SCALE GENOMIC DNA]</scope>
    <source>
        <strain evidence="4">CGMCC 4.1469</strain>
    </source>
</reference>
<protein>
    <submittedName>
        <fullName evidence="3">Bile acid:sodium symporter family protein</fullName>
    </submittedName>
</protein>